<organism evidence="1 2">
    <name type="scientific">Periplaneta americana</name>
    <name type="common">American cockroach</name>
    <name type="synonym">Blatta americana</name>
    <dbReference type="NCBI Taxonomy" id="6978"/>
    <lineage>
        <taxon>Eukaryota</taxon>
        <taxon>Metazoa</taxon>
        <taxon>Ecdysozoa</taxon>
        <taxon>Arthropoda</taxon>
        <taxon>Hexapoda</taxon>
        <taxon>Insecta</taxon>
        <taxon>Pterygota</taxon>
        <taxon>Neoptera</taxon>
        <taxon>Polyneoptera</taxon>
        <taxon>Dictyoptera</taxon>
        <taxon>Blattodea</taxon>
        <taxon>Blattoidea</taxon>
        <taxon>Blattidae</taxon>
        <taxon>Blattinae</taxon>
        <taxon>Periplaneta</taxon>
    </lineage>
</organism>
<dbReference type="EMBL" id="JAJSOF020000015">
    <property type="protein sequence ID" value="KAJ4440912.1"/>
    <property type="molecule type" value="Genomic_DNA"/>
</dbReference>
<protein>
    <submittedName>
        <fullName evidence="1">Uncharacterized protein</fullName>
    </submittedName>
</protein>
<proteinExistence type="predicted"/>
<keyword evidence="2" id="KW-1185">Reference proteome</keyword>
<evidence type="ECO:0000313" key="1">
    <source>
        <dbReference type="EMBL" id="KAJ4440912.1"/>
    </source>
</evidence>
<dbReference type="Proteomes" id="UP001148838">
    <property type="component" value="Unassembled WGS sequence"/>
</dbReference>
<comment type="caution">
    <text evidence="1">The sequence shown here is derived from an EMBL/GenBank/DDBJ whole genome shotgun (WGS) entry which is preliminary data.</text>
</comment>
<name>A0ABQ8T4T9_PERAM</name>
<evidence type="ECO:0000313" key="2">
    <source>
        <dbReference type="Proteomes" id="UP001148838"/>
    </source>
</evidence>
<sequence>MAANYSVVVTPVYKKTINKGCKRKINIDEWKDDTRKSLKEYGKEYTSRNSIVKRAKQPPNCETVCKCKYAGCKILNHDTKLRLFTDYYNKLKTHDEQSSFLVHQCIELCDIGRRYRVENLSHRQCSFKYFLFIRSKRVQVCLKTLLQVYAISSKRIQILQAKMKNNGPLTDQRVDTVFCPATHFALIEKQKRIAKVNVPVQWVEVIVAARPTNPFQVTYMQSEDFKNFDTLDKNVTYPKEFKITEAMWLKCSQNDPFSVYVRKSHGTLQSWVVYPFHKKQRIKVPCPSKKRRNEILHTCVSSLLILSTASSTWIYLFPTRAVVVSTEHAGASLSYPRKTQCTVVLS</sequence>
<accession>A0ABQ8T4T9</accession>
<gene>
    <name evidence="1" type="ORF">ANN_10760</name>
</gene>
<reference evidence="1 2" key="1">
    <citation type="journal article" date="2022" name="Allergy">
        <title>Genome assembly and annotation of Periplaneta americana reveal a comprehensive cockroach allergen profile.</title>
        <authorList>
            <person name="Wang L."/>
            <person name="Xiong Q."/>
            <person name="Saelim N."/>
            <person name="Wang L."/>
            <person name="Nong W."/>
            <person name="Wan A.T."/>
            <person name="Shi M."/>
            <person name="Liu X."/>
            <person name="Cao Q."/>
            <person name="Hui J.H.L."/>
            <person name="Sookrung N."/>
            <person name="Leung T.F."/>
            <person name="Tungtrongchitr A."/>
            <person name="Tsui S.K.W."/>
        </authorList>
    </citation>
    <scope>NUCLEOTIDE SEQUENCE [LARGE SCALE GENOMIC DNA]</scope>
    <source>
        <strain evidence="1">PWHHKU_190912</strain>
    </source>
</reference>